<protein>
    <submittedName>
        <fullName evidence="2">SGNH/GDSL hydrolase family protein</fullName>
    </submittedName>
</protein>
<dbReference type="RefSeq" id="WP_148969174.1">
    <property type="nucleotide sequence ID" value="NZ_JBNIKW010000003.1"/>
</dbReference>
<name>A0A5D4TSY8_9BACI</name>
<keyword evidence="2" id="KW-0378">Hydrolase</keyword>
<dbReference type="Proteomes" id="UP000324269">
    <property type="component" value="Unassembled WGS sequence"/>
</dbReference>
<dbReference type="GO" id="GO:0016787">
    <property type="term" value="F:hydrolase activity"/>
    <property type="evidence" value="ECO:0007669"/>
    <property type="project" value="UniProtKB-KW"/>
</dbReference>
<proteinExistence type="predicted"/>
<evidence type="ECO:0000313" key="2">
    <source>
        <dbReference type="EMBL" id="TYS84745.1"/>
    </source>
</evidence>
<dbReference type="Pfam" id="PF13472">
    <property type="entry name" value="Lipase_GDSL_2"/>
    <property type="match status" value="1"/>
</dbReference>
<organism evidence="2 3">
    <name type="scientific">Rossellomorea aquimaris</name>
    <dbReference type="NCBI Taxonomy" id="189382"/>
    <lineage>
        <taxon>Bacteria</taxon>
        <taxon>Bacillati</taxon>
        <taxon>Bacillota</taxon>
        <taxon>Bacilli</taxon>
        <taxon>Bacillales</taxon>
        <taxon>Bacillaceae</taxon>
        <taxon>Rossellomorea</taxon>
    </lineage>
</organism>
<evidence type="ECO:0000313" key="3">
    <source>
        <dbReference type="Proteomes" id="UP000324269"/>
    </source>
</evidence>
<dbReference type="InterPro" id="IPR036514">
    <property type="entry name" value="SGNH_hydro_sf"/>
</dbReference>
<dbReference type="EMBL" id="VTEZ01000004">
    <property type="protein sequence ID" value="TYS84745.1"/>
    <property type="molecule type" value="Genomic_DNA"/>
</dbReference>
<dbReference type="AlphaFoldDB" id="A0A5D4TSY8"/>
<reference evidence="2 3" key="1">
    <citation type="submission" date="2019-08" db="EMBL/GenBank/DDBJ databases">
        <title>Bacillus genomes from the desert of Cuatro Cienegas, Coahuila.</title>
        <authorList>
            <person name="Olmedo-Alvarez G."/>
        </authorList>
    </citation>
    <scope>NUCLEOTIDE SEQUENCE [LARGE SCALE GENOMIC DNA]</scope>
    <source>
        <strain evidence="2 3">CH87b_3T</strain>
    </source>
</reference>
<gene>
    <name evidence="2" type="ORF">FZC85_15405</name>
</gene>
<evidence type="ECO:0000259" key="1">
    <source>
        <dbReference type="Pfam" id="PF13472"/>
    </source>
</evidence>
<dbReference type="Gene3D" id="3.40.50.1110">
    <property type="entry name" value="SGNH hydrolase"/>
    <property type="match status" value="1"/>
</dbReference>
<feature type="domain" description="SGNH hydrolase-type esterase" evidence="1">
    <location>
        <begin position="5"/>
        <end position="153"/>
    </location>
</feature>
<dbReference type="InterPro" id="IPR013830">
    <property type="entry name" value="SGNH_hydro"/>
</dbReference>
<dbReference type="SUPFAM" id="SSF52266">
    <property type="entry name" value="SGNH hydrolase"/>
    <property type="match status" value="1"/>
</dbReference>
<accession>A0A5D4TSY8</accession>
<comment type="caution">
    <text evidence="2">The sequence shown here is derived from an EMBL/GenBank/DDBJ whole genome shotgun (WGS) entry which is preliminary data.</text>
</comment>
<dbReference type="OrthoDB" id="9794725at2"/>
<sequence length="226" mass="25870">MKIGLIGDSLTEGRPGVSFVSFLQKKFPNYRFDNLGKPGETVKSLHTRLTNSPLQKNYDLTFLWIGVNDVYSKLLKIQSQPVVKDHDEFKDYYRNILNNITSSSRYTIAVSPAIIGEDLDNEFNLELRDLSYIIQFITGKHSSIHFLDMNEVFLQLLSTGDRSNFINTSILNIMKDALFYKSPPRIDHLSFKRGLRYTIDGIHLNSHGATIVAEKYGAYIEELLQL</sequence>